<feature type="domain" description="AAA+ ATPase" evidence="3">
    <location>
        <begin position="135"/>
        <end position="263"/>
    </location>
</feature>
<dbReference type="SMART" id="SM00382">
    <property type="entry name" value="AAA"/>
    <property type="match status" value="1"/>
</dbReference>
<dbReference type="AlphaFoldDB" id="A0A2T0BGG7"/>
<dbReference type="PANTHER" id="PTHR20953:SF3">
    <property type="entry name" value="P-LOOP CONTAINING NUCLEOSIDE TRIPHOSPHATE HYDROLASES SUPERFAMILY PROTEIN"/>
    <property type="match status" value="1"/>
</dbReference>
<dbReference type="InterPro" id="IPR045735">
    <property type="entry name" value="Spore_III_AA_AAA+_ATPase"/>
</dbReference>
<protein>
    <submittedName>
        <fullName evidence="4">Type II/IV secretion system protein</fullName>
    </submittedName>
</protein>
<dbReference type="OrthoDB" id="9768243at2"/>
<evidence type="ECO:0000313" key="4">
    <source>
        <dbReference type="EMBL" id="PRR82954.1"/>
    </source>
</evidence>
<keyword evidence="2" id="KW-0067">ATP-binding</keyword>
<name>A0A2T0BGG7_9CLOT</name>
<evidence type="ECO:0000256" key="2">
    <source>
        <dbReference type="ARBA" id="ARBA00022840"/>
    </source>
</evidence>
<comment type="caution">
    <text evidence="4">The sequence shown here is derived from an EMBL/GenBank/DDBJ whole genome shotgun (WGS) entry which is preliminary data.</text>
</comment>
<dbReference type="InterPro" id="IPR003593">
    <property type="entry name" value="AAA+_ATPase"/>
</dbReference>
<dbReference type="Gene3D" id="3.40.50.300">
    <property type="entry name" value="P-loop containing nucleotide triphosphate hydrolases"/>
    <property type="match status" value="1"/>
</dbReference>
<proteinExistence type="predicted"/>
<reference evidence="4 5" key="1">
    <citation type="submission" date="2018-03" db="EMBL/GenBank/DDBJ databases">
        <title>Genome sequence of Clostridium vincentii DSM 10228.</title>
        <authorList>
            <person name="Poehlein A."/>
            <person name="Daniel R."/>
        </authorList>
    </citation>
    <scope>NUCLEOTIDE SEQUENCE [LARGE SCALE GENOMIC DNA]</scope>
    <source>
        <strain evidence="4 5">DSM 10228</strain>
    </source>
</reference>
<dbReference type="Proteomes" id="UP000239471">
    <property type="component" value="Unassembled WGS sequence"/>
</dbReference>
<keyword evidence="5" id="KW-1185">Reference proteome</keyword>
<dbReference type="EMBL" id="PVXQ01000011">
    <property type="protein sequence ID" value="PRR82954.1"/>
    <property type="molecule type" value="Genomic_DNA"/>
</dbReference>
<dbReference type="GO" id="GO:0005524">
    <property type="term" value="F:ATP binding"/>
    <property type="evidence" value="ECO:0007669"/>
    <property type="project" value="UniProtKB-KW"/>
</dbReference>
<accession>A0A2T0BGG7</accession>
<dbReference type="InterPro" id="IPR014217">
    <property type="entry name" value="Spore_III_AA"/>
</dbReference>
<dbReference type="Pfam" id="PF19568">
    <property type="entry name" value="Spore_III_AA"/>
    <property type="match status" value="1"/>
</dbReference>
<gene>
    <name evidence="4" type="ORF">CLVI_13970</name>
</gene>
<organism evidence="4 5">
    <name type="scientific">Clostridium vincentii</name>
    <dbReference type="NCBI Taxonomy" id="52704"/>
    <lineage>
        <taxon>Bacteria</taxon>
        <taxon>Bacillati</taxon>
        <taxon>Bacillota</taxon>
        <taxon>Clostridia</taxon>
        <taxon>Eubacteriales</taxon>
        <taxon>Clostridiaceae</taxon>
        <taxon>Clostridium</taxon>
    </lineage>
</organism>
<dbReference type="SUPFAM" id="SSF52540">
    <property type="entry name" value="P-loop containing nucleoside triphosphate hydrolases"/>
    <property type="match status" value="1"/>
</dbReference>
<dbReference type="PANTHER" id="PTHR20953">
    <property type="entry name" value="KINASE-RELATED"/>
    <property type="match status" value="1"/>
</dbReference>
<evidence type="ECO:0000313" key="5">
    <source>
        <dbReference type="Proteomes" id="UP000239471"/>
    </source>
</evidence>
<keyword evidence="1" id="KW-0547">Nucleotide-binding</keyword>
<dbReference type="InterPro" id="IPR027417">
    <property type="entry name" value="P-loop_NTPase"/>
</dbReference>
<evidence type="ECO:0000259" key="3">
    <source>
        <dbReference type="SMART" id="SM00382"/>
    </source>
</evidence>
<dbReference type="NCBIfam" id="TIGR02858">
    <property type="entry name" value="spore_III_AA"/>
    <property type="match status" value="1"/>
</dbReference>
<evidence type="ECO:0000256" key="1">
    <source>
        <dbReference type="ARBA" id="ARBA00022741"/>
    </source>
</evidence>
<sequence>MEAGFEKMFPTKILPYLEDYLKDKTLQEIRIKAEKPVITISSKGESVLAYISTREDVKYILQRISNYSLYAYEEDIKQGFITIKGGHRVGLAGECVMEGGRIKTIRNISSLNIRICREIIGCSRDVIQYITTDNRVYNTIIISPPKCGKTTILRDIGKSLSEKGKKISIIDERSEIAASYLGVPQMKVGIRTDVLDNCLKSEGMIMAIRSLSPEVLICDEIGTIKDVEALQMAFNSGVNIIVTLHGSNIEDLLCRRVFEDLITNNILERVIILGNSKGVGTIEGVFSLSKGGEKICLR</sequence>
<dbReference type="RefSeq" id="WP_106059389.1">
    <property type="nucleotide sequence ID" value="NZ_PVXQ01000011.1"/>
</dbReference>